<evidence type="ECO:0000256" key="1">
    <source>
        <dbReference type="ARBA" id="ARBA00022485"/>
    </source>
</evidence>
<dbReference type="Proteomes" id="UP000596739">
    <property type="component" value="Unassembled WGS sequence"/>
</dbReference>
<keyword evidence="7" id="KW-1185">Reference proteome</keyword>
<evidence type="ECO:0000313" key="7">
    <source>
        <dbReference type="Proteomes" id="UP000596739"/>
    </source>
</evidence>
<feature type="domain" description="4Fe-4S ferredoxin-type" evidence="5">
    <location>
        <begin position="21"/>
        <end position="50"/>
    </location>
</feature>
<dbReference type="InterPro" id="IPR017896">
    <property type="entry name" value="4Fe4S_Fe-S-bd"/>
</dbReference>
<dbReference type="InterPro" id="IPR017900">
    <property type="entry name" value="4Fe4S_Fe_S_CS"/>
</dbReference>
<dbReference type="RefSeq" id="WP_200267076.1">
    <property type="nucleotide sequence ID" value="NZ_JAENHN010000011.1"/>
</dbReference>
<dbReference type="PANTHER" id="PTHR10849">
    <property type="entry name" value="NADH DEHYDROGENASE UBIQUINONE IRON-SULFUR PROTEIN 8, MITOCHONDRIAL"/>
    <property type="match status" value="1"/>
</dbReference>
<dbReference type="Gene3D" id="3.30.70.20">
    <property type="match status" value="2"/>
</dbReference>
<reference evidence="7" key="1">
    <citation type="submission" date="2021-01" db="EMBL/GenBank/DDBJ databases">
        <title>Genome public.</title>
        <authorList>
            <person name="Liu C."/>
            <person name="Sun Q."/>
        </authorList>
    </citation>
    <scope>NUCLEOTIDE SEQUENCE [LARGE SCALE GENOMIC DNA]</scope>
    <source>
        <strain evidence="7">YIM B02505</strain>
    </source>
</reference>
<evidence type="ECO:0000259" key="5">
    <source>
        <dbReference type="PROSITE" id="PS51379"/>
    </source>
</evidence>
<gene>
    <name evidence="6" type="ORF">JHL18_05770</name>
</gene>
<feature type="domain" description="4Fe-4S ferredoxin-type" evidence="5">
    <location>
        <begin position="53"/>
        <end position="82"/>
    </location>
</feature>
<dbReference type="SUPFAM" id="SSF54862">
    <property type="entry name" value="4Fe-4S ferredoxins"/>
    <property type="match status" value="1"/>
</dbReference>
<proteinExistence type="predicted"/>
<name>A0ABS1ELB6_9CLOT</name>
<keyword evidence="3" id="KW-0408">Iron</keyword>
<comment type="caution">
    <text evidence="6">The sequence shown here is derived from an EMBL/GenBank/DDBJ whole genome shotgun (WGS) entry which is preliminary data.</text>
</comment>
<keyword evidence="1" id="KW-0004">4Fe-4S</keyword>
<dbReference type="PROSITE" id="PS00198">
    <property type="entry name" value="4FE4S_FER_1"/>
    <property type="match status" value="1"/>
</dbReference>
<evidence type="ECO:0000256" key="3">
    <source>
        <dbReference type="ARBA" id="ARBA00023004"/>
    </source>
</evidence>
<dbReference type="EMBL" id="JAENHN010000011">
    <property type="protein sequence ID" value="MBK1810154.1"/>
    <property type="molecule type" value="Genomic_DNA"/>
</dbReference>
<dbReference type="InterPro" id="IPR010226">
    <property type="entry name" value="NADH_quinone_OxRdtase_chainI"/>
</dbReference>
<dbReference type="PROSITE" id="PS51379">
    <property type="entry name" value="4FE4S_FER_2"/>
    <property type="match status" value="2"/>
</dbReference>
<organism evidence="6 7">
    <name type="scientific">Clostridium yunnanense</name>
    <dbReference type="NCBI Taxonomy" id="2800325"/>
    <lineage>
        <taxon>Bacteria</taxon>
        <taxon>Bacillati</taxon>
        <taxon>Bacillota</taxon>
        <taxon>Clostridia</taxon>
        <taxon>Eubacteriales</taxon>
        <taxon>Clostridiaceae</taxon>
        <taxon>Clostridium</taxon>
    </lineage>
</organism>
<dbReference type="Pfam" id="PF12838">
    <property type="entry name" value="Fer4_7"/>
    <property type="match status" value="1"/>
</dbReference>
<keyword evidence="4" id="KW-0411">Iron-sulfur</keyword>
<accession>A0ABS1ELB6</accession>
<sequence>MNFKRKIAKLKILRKISEAKGHIRNDSSKCVYCGLCEKVCPVEAISVFKEDPKSWNIEHNVCMRCTRCVSVCPKKSLALLRSS</sequence>
<evidence type="ECO:0000256" key="2">
    <source>
        <dbReference type="ARBA" id="ARBA00022723"/>
    </source>
</evidence>
<evidence type="ECO:0000256" key="4">
    <source>
        <dbReference type="ARBA" id="ARBA00023014"/>
    </source>
</evidence>
<evidence type="ECO:0000313" key="6">
    <source>
        <dbReference type="EMBL" id="MBK1810154.1"/>
    </source>
</evidence>
<keyword evidence="2" id="KW-0479">Metal-binding</keyword>
<protein>
    <submittedName>
        <fullName evidence="6">4Fe-4S dicluster domain-containing protein</fullName>
    </submittedName>
</protein>